<dbReference type="InterPro" id="IPR052559">
    <property type="entry name" value="V-haloperoxidase"/>
</dbReference>
<reference evidence="2 3" key="1">
    <citation type="submission" date="2019-03" db="EMBL/GenBank/DDBJ databases">
        <title>Genomic Encyclopedia of Type Strains, Phase IV (KMG-IV): sequencing the most valuable type-strain genomes for metagenomic binning, comparative biology and taxonomic classification.</title>
        <authorList>
            <person name="Goeker M."/>
        </authorList>
    </citation>
    <scope>NUCLEOTIDE SEQUENCE [LARGE SCALE GENOMIC DNA]</scope>
    <source>
        <strain evidence="2 3">DSM 104836</strain>
    </source>
</reference>
<dbReference type="Gene3D" id="1.10.606.10">
    <property type="entry name" value="Vanadium-containing Chloroperoxidase, domain 2"/>
    <property type="match status" value="1"/>
</dbReference>
<dbReference type="PANTHER" id="PTHR34599:SF1">
    <property type="entry name" value="PHOSPHATIDIC ACID PHOSPHATASE TYPE 2_HALOPEROXIDASE DOMAIN-CONTAINING PROTEIN"/>
    <property type="match status" value="1"/>
</dbReference>
<dbReference type="InterPro" id="IPR016119">
    <property type="entry name" value="Br/Cl_peroxidase_C"/>
</dbReference>
<name>A0A4R3J1A2_9RHOB</name>
<feature type="region of interest" description="Disordered" evidence="1">
    <location>
        <begin position="1"/>
        <end position="22"/>
    </location>
</feature>
<protein>
    <recommendedName>
        <fullName evidence="4">PAP2 superfamily protein</fullName>
    </recommendedName>
</protein>
<keyword evidence="3" id="KW-1185">Reference proteome</keyword>
<dbReference type="CDD" id="cd03398">
    <property type="entry name" value="PAP2_haloperoxidase"/>
    <property type="match status" value="1"/>
</dbReference>
<dbReference type="EMBL" id="SLZU01000022">
    <property type="protein sequence ID" value="TCS59095.1"/>
    <property type="molecule type" value="Genomic_DNA"/>
</dbReference>
<dbReference type="PANTHER" id="PTHR34599">
    <property type="entry name" value="PEROXIDASE-RELATED"/>
    <property type="match status" value="1"/>
</dbReference>
<comment type="caution">
    <text evidence="2">The sequence shown here is derived from an EMBL/GenBank/DDBJ whole genome shotgun (WGS) entry which is preliminary data.</text>
</comment>
<dbReference type="InterPro" id="IPR036938">
    <property type="entry name" value="PAP2/HPO_sf"/>
</dbReference>
<dbReference type="AlphaFoldDB" id="A0A4R3J1A2"/>
<accession>A0A4R3J1A2</accession>
<evidence type="ECO:0000256" key="1">
    <source>
        <dbReference type="SAM" id="MobiDB-lite"/>
    </source>
</evidence>
<dbReference type="SUPFAM" id="SSF48317">
    <property type="entry name" value="Acid phosphatase/Vanadium-dependent haloperoxidase"/>
    <property type="match status" value="1"/>
</dbReference>
<feature type="compositionally biased region" description="Basic and acidic residues" evidence="1">
    <location>
        <begin position="12"/>
        <end position="22"/>
    </location>
</feature>
<proteinExistence type="predicted"/>
<dbReference type="GO" id="GO:0004601">
    <property type="term" value="F:peroxidase activity"/>
    <property type="evidence" value="ECO:0007669"/>
    <property type="project" value="InterPro"/>
</dbReference>
<evidence type="ECO:0000313" key="3">
    <source>
        <dbReference type="Proteomes" id="UP000295696"/>
    </source>
</evidence>
<evidence type="ECO:0008006" key="4">
    <source>
        <dbReference type="Google" id="ProtNLM"/>
    </source>
</evidence>
<gene>
    <name evidence="2" type="ORF">EDD52_12254</name>
</gene>
<sequence length="711" mass="77204">MKNELYPVSGTPRKDAAKDRREKGVAQAFKHKAHQTLNNGDNTAYADTLPMAFSKGLEHDPDTGFVKNLADFDRFAEALTQPGKSGDETDHAFKVPKATTHYVEPGPKASGEMRLWESPLAGMAYDNQGLDPDLVSMAPAPKLGESELCAEMVEVYAMALVRDMTFADLADDTKPLCYMKQADGREVKFKKKGGTNAKVSDLIAAINSLNWFKSASAVTTSLGSGSGITEHERRRQNARGLGSPVVTADTLFRGSSPGCKNGPYISQFLLQGTDPNNSKSDVGFGAQSISQRVTSYKAGTDWMTQWVDWLAVQNGTNVKTLEVSSGTARYISTPRDLATYVHIDQLYQAYFVACLILLGKGAGGDPGFPEPNGCKTRDPFATFGGPHILSQMTEVATRALRAVRRQKFQIHRRARPERLAAMVALGANKGTAVFGSAETPMSSMLSELGLKGGATDVTPILEWINDLNADRNTGTPGYTHTDAGKELQNKSVIDEKKNYLLPMAFPEGSPMHPAYGAGHATVAGACTTVLKAFFDLYDGASMAGDTVTMMKLEPKKMSEIDLNDIWQGNAAGNLAPATAGKPLRIEGELNKLAANIAIGRDFAGVHFYTDYYDSLRMGERVAIGMLEEHLVAHPEPVAMHLRSFDADSIRISTDGKGNITRQIWDSNGTHVDSDAWWTRDVAEFDKFPDPKTTKLENLFFDNSSNWIASAG</sequence>
<dbReference type="Proteomes" id="UP000295696">
    <property type="component" value="Unassembled WGS sequence"/>
</dbReference>
<evidence type="ECO:0000313" key="2">
    <source>
        <dbReference type="EMBL" id="TCS59095.1"/>
    </source>
</evidence>
<organism evidence="2 3">
    <name type="scientific">Primorskyibacter sedentarius</name>
    <dbReference type="NCBI Taxonomy" id="745311"/>
    <lineage>
        <taxon>Bacteria</taxon>
        <taxon>Pseudomonadati</taxon>
        <taxon>Pseudomonadota</taxon>
        <taxon>Alphaproteobacteria</taxon>
        <taxon>Rhodobacterales</taxon>
        <taxon>Roseobacteraceae</taxon>
        <taxon>Primorskyibacter</taxon>
    </lineage>
</organism>